<evidence type="ECO:0000313" key="2">
    <source>
        <dbReference type="Proteomes" id="UP000266673"/>
    </source>
</evidence>
<accession>A0A397V907</accession>
<protein>
    <submittedName>
        <fullName evidence="1">Uncharacterized protein</fullName>
    </submittedName>
</protein>
<comment type="caution">
    <text evidence="1">The sequence shown here is derived from an EMBL/GenBank/DDBJ whole genome shotgun (WGS) entry which is preliminary data.</text>
</comment>
<evidence type="ECO:0000313" key="1">
    <source>
        <dbReference type="EMBL" id="RIB18910.1"/>
    </source>
</evidence>
<reference evidence="1 2" key="1">
    <citation type="submission" date="2018-06" db="EMBL/GenBank/DDBJ databases">
        <title>Comparative genomics reveals the genomic features of Rhizophagus irregularis, R. cerebriforme, R. diaphanum and Gigaspora rosea, and their symbiotic lifestyle signature.</title>
        <authorList>
            <person name="Morin E."/>
            <person name="San Clemente H."/>
            <person name="Chen E.C.H."/>
            <person name="De La Providencia I."/>
            <person name="Hainaut M."/>
            <person name="Kuo A."/>
            <person name="Kohler A."/>
            <person name="Murat C."/>
            <person name="Tang N."/>
            <person name="Roy S."/>
            <person name="Loubradou J."/>
            <person name="Henrissat B."/>
            <person name="Grigoriev I.V."/>
            <person name="Corradi N."/>
            <person name="Roux C."/>
            <person name="Martin F.M."/>
        </authorList>
    </citation>
    <scope>NUCLEOTIDE SEQUENCE [LARGE SCALE GENOMIC DNA]</scope>
    <source>
        <strain evidence="1 2">DAOM 194757</strain>
    </source>
</reference>
<proteinExistence type="predicted"/>
<organism evidence="1 2">
    <name type="scientific">Gigaspora rosea</name>
    <dbReference type="NCBI Taxonomy" id="44941"/>
    <lineage>
        <taxon>Eukaryota</taxon>
        <taxon>Fungi</taxon>
        <taxon>Fungi incertae sedis</taxon>
        <taxon>Mucoromycota</taxon>
        <taxon>Glomeromycotina</taxon>
        <taxon>Glomeromycetes</taxon>
        <taxon>Diversisporales</taxon>
        <taxon>Gigasporaceae</taxon>
        <taxon>Gigaspora</taxon>
    </lineage>
</organism>
<dbReference type="Proteomes" id="UP000266673">
    <property type="component" value="Unassembled WGS sequence"/>
</dbReference>
<sequence length="114" mass="13362">MDEDFNKRPTATEIIEIITRWLDEIIKMIMRSKHGYSVPCIAYWAAKPLDTALTEQLSALFDEQLKSVWIKVIKGMLIMVGINMIEIKIMREINEHNRKKNENIDKNKNINMGK</sequence>
<dbReference type="AlphaFoldDB" id="A0A397V907"/>
<keyword evidence="2" id="KW-1185">Reference proteome</keyword>
<name>A0A397V907_9GLOM</name>
<gene>
    <name evidence="1" type="ORF">C2G38_2183279</name>
</gene>
<dbReference type="EMBL" id="QKWP01000508">
    <property type="protein sequence ID" value="RIB18910.1"/>
    <property type="molecule type" value="Genomic_DNA"/>
</dbReference>